<dbReference type="CDD" id="cd06261">
    <property type="entry name" value="TM_PBP2"/>
    <property type="match status" value="1"/>
</dbReference>
<evidence type="ECO:0000256" key="5">
    <source>
        <dbReference type="ARBA" id="ARBA00022989"/>
    </source>
</evidence>
<comment type="subcellular location">
    <subcellularLocation>
        <location evidence="1 7">Cell membrane</location>
        <topology evidence="1 7">Multi-pass membrane protein</topology>
    </subcellularLocation>
</comment>
<evidence type="ECO:0000256" key="1">
    <source>
        <dbReference type="ARBA" id="ARBA00004651"/>
    </source>
</evidence>
<dbReference type="GO" id="GO:0005886">
    <property type="term" value="C:plasma membrane"/>
    <property type="evidence" value="ECO:0007669"/>
    <property type="project" value="UniProtKB-SubCell"/>
</dbReference>
<feature type="transmembrane region" description="Helical" evidence="7">
    <location>
        <begin position="67"/>
        <end position="87"/>
    </location>
</feature>
<keyword evidence="4 7" id="KW-0812">Transmembrane</keyword>
<evidence type="ECO:0000256" key="2">
    <source>
        <dbReference type="ARBA" id="ARBA00022448"/>
    </source>
</evidence>
<dbReference type="Gene3D" id="1.10.3720.10">
    <property type="entry name" value="MetI-like"/>
    <property type="match status" value="1"/>
</dbReference>
<comment type="similarity">
    <text evidence="7">Belongs to the binding-protein-dependent transport system permease family.</text>
</comment>
<dbReference type="Pfam" id="PF00528">
    <property type="entry name" value="BPD_transp_1"/>
    <property type="match status" value="1"/>
</dbReference>
<evidence type="ECO:0000259" key="8">
    <source>
        <dbReference type="PROSITE" id="PS50928"/>
    </source>
</evidence>
<feature type="transmembrane region" description="Helical" evidence="7">
    <location>
        <begin position="196"/>
        <end position="220"/>
    </location>
</feature>
<keyword evidence="3" id="KW-1003">Cell membrane</keyword>
<evidence type="ECO:0000313" key="10">
    <source>
        <dbReference type="Proteomes" id="UP000632125"/>
    </source>
</evidence>
<protein>
    <submittedName>
        <fullName evidence="9">Sugar ABC transporter permease</fullName>
    </submittedName>
</protein>
<feature type="domain" description="ABC transmembrane type-1" evidence="8">
    <location>
        <begin position="62"/>
        <end position="276"/>
    </location>
</feature>
<evidence type="ECO:0000256" key="7">
    <source>
        <dbReference type="RuleBase" id="RU363032"/>
    </source>
</evidence>
<accession>A0A927H790</accession>
<dbReference type="EMBL" id="JACXIY010000019">
    <property type="protein sequence ID" value="MBD2870287.1"/>
    <property type="molecule type" value="Genomic_DNA"/>
</dbReference>
<dbReference type="InterPro" id="IPR035906">
    <property type="entry name" value="MetI-like_sf"/>
</dbReference>
<comment type="caution">
    <text evidence="9">The sequence shown here is derived from an EMBL/GenBank/DDBJ whole genome shotgun (WGS) entry which is preliminary data.</text>
</comment>
<keyword evidence="10" id="KW-1185">Reference proteome</keyword>
<organism evidence="9 10">
    <name type="scientific">Paenibacillus arenilitoris</name>
    <dbReference type="NCBI Taxonomy" id="2772299"/>
    <lineage>
        <taxon>Bacteria</taxon>
        <taxon>Bacillati</taxon>
        <taxon>Bacillota</taxon>
        <taxon>Bacilli</taxon>
        <taxon>Bacillales</taxon>
        <taxon>Paenibacillaceae</taxon>
        <taxon>Paenibacillus</taxon>
    </lineage>
</organism>
<dbReference type="PROSITE" id="PS50928">
    <property type="entry name" value="ABC_TM1"/>
    <property type="match status" value="1"/>
</dbReference>
<name>A0A927H790_9BACL</name>
<sequence>MLILSGLIPALLLVLAFTYYPFLKGIVMAFQEYKLFDLRNVRFIGFRNFTAAFSDPKFLSALQNSGYWVFFSLAFQFLFGLTLALLLKKPFKGRGVYQGFIFYSWALSGFIIGMIWKWMFNSQIGVINDLLLRIGLIEERIGFLSDPRWAMFSVIAANVWYGVAFFAIMLLAALQSVPHELYEAADMDGASGARKLWNVTLPYIMPTIIATTLLRAIWIFNDPTIIYGLTNGGPAGSTHILSSLMLDKIIYGGDYGAASAIGVIMIAVLLLYTIFFLSVTRAEKAGDF</sequence>
<keyword evidence="5 7" id="KW-1133">Transmembrane helix</keyword>
<evidence type="ECO:0000256" key="3">
    <source>
        <dbReference type="ARBA" id="ARBA00022475"/>
    </source>
</evidence>
<evidence type="ECO:0000313" key="9">
    <source>
        <dbReference type="EMBL" id="MBD2870287.1"/>
    </source>
</evidence>
<gene>
    <name evidence="9" type="ORF">IDH41_17040</name>
</gene>
<dbReference type="SUPFAM" id="SSF161098">
    <property type="entry name" value="MetI-like"/>
    <property type="match status" value="1"/>
</dbReference>
<keyword evidence="6 7" id="KW-0472">Membrane</keyword>
<dbReference type="PANTHER" id="PTHR43005:SF2">
    <property type="entry name" value="INTEGRAL MEMBRANE SUGAR TRANSPORT PROTEIN"/>
    <property type="match status" value="1"/>
</dbReference>
<dbReference type="RefSeq" id="WP_190863090.1">
    <property type="nucleotide sequence ID" value="NZ_JACXIY010000019.1"/>
</dbReference>
<dbReference type="Proteomes" id="UP000632125">
    <property type="component" value="Unassembled WGS sequence"/>
</dbReference>
<evidence type="ECO:0000256" key="6">
    <source>
        <dbReference type="ARBA" id="ARBA00023136"/>
    </source>
</evidence>
<dbReference type="InterPro" id="IPR000515">
    <property type="entry name" value="MetI-like"/>
</dbReference>
<feature type="transmembrane region" description="Helical" evidence="7">
    <location>
        <begin position="255"/>
        <end position="279"/>
    </location>
</feature>
<dbReference type="AlphaFoldDB" id="A0A927H790"/>
<reference evidence="9" key="1">
    <citation type="submission" date="2020-09" db="EMBL/GenBank/DDBJ databases">
        <title>A novel bacterium of genus Paenibacillus, isolated from South China Sea.</title>
        <authorList>
            <person name="Huang H."/>
            <person name="Mo K."/>
            <person name="Hu Y."/>
        </authorList>
    </citation>
    <scope>NUCLEOTIDE SEQUENCE</scope>
    <source>
        <strain evidence="9">IB182493</strain>
    </source>
</reference>
<feature type="transmembrane region" description="Helical" evidence="7">
    <location>
        <begin position="149"/>
        <end position="175"/>
    </location>
</feature>
<proteinExistence type="inferred from homology"/>
<dbReference type="GO" id="GO:0055085">
    <property type="term" value="P:transmembrane transport"/>
    <property type="evidence" value="ECO:0007669"/>
    <property type="project" value="InterPro"/>
</dbReference>
<evidence type="ECO:0000256" key="4">
    <source>
        <dbReference type="ARBA" id="ARBA00022692"/>
    </source>
</evidence>
<keyword evidence="2 7" id="KW-0813">Transport</keyword>
<feature type="transmembrane region" description="Helical" evidence="7">
    <location>
        <begin position="99"/>
        <end position="119"/>
    </location>
</feature>
<dbReference type="PANTHER" id="PTHR43005">
    <property type="entry name" value="BLR7065 PROTEIN"/>
    <property type="match status" value="1"/>
</dbReference>